<reference evidence="3" key="1">
    <citation type="submission" date="2017-01" db="EMBL/GenBank/DDBJ databases">
        <authorList>
            <person name="Varghese N."/>
            <person name="Submissions S."/>
        </authorList>
    </citation>
    <scope>NUCLEOTIDE SEQUENCE [LARGE SCALE GENOMIC DNA]</scope>
    <source>
        <strain evidence="3">DSM 21054</strain>
    </source>
</reference>
<dbReference type="Proteomes" id="UP000186917">
    <property type="component" value="Unassembled WGS sequence"/>
</dbReference>
<name>A0A173MMS9_9BACT</name>
<evidence type="ECO:0000313" key="2">
    <source>
        <dbReference type="EMBL" id="SIS61446.1"/>
    </source>
</evidence>
<dbReference type="OrthoDB" id="9803532at2"/>
<accession>A0A173MMS9</accession>
<dbReference type="InterPro" id="IPR051680">
    <property type="entry name" value="ATP-dep_Glu-Cys_Ligase-2"/>
</dbReference>
<keyword evidence="3" id="KW-1185">Reference proteome</keyword>
<sequence>MLSRIADSLFWMNRYMERADGMLRSIKAFYILSLDKNTDDQQGWLPVLEVFTAADQQQMQLLENDTDAVLRQLIIDTQNTNSLKVLLTKARENARGIQDHITKEVWEQVNQMYHLANHSSLPQRLHSYGALEVIDNLTRYSLLYTGVIDSTMARGMGWHFMNLGKYIERCLQTIEISEKQYQQIDYQLKNSRDVIQWRYLLLSLAGYELHLKRYRTPNNNQNVLHQVLINQDFTRSVLYSLSRLDKHLCDIVKENPSAENKALERSFGRLYSYVRYIDLDSLNEARLKTFFDTVRNDLLEFSTRLGQCFFSYA</sequence>
<dbReference type="EMBL" id="FTOR01000001">
    <property type="protein sequence ID" value="SIS61446.1"/>
    <property type="molecule type" value="Genomic_DNA"/>
</dbReference>
<feature type="domain" description="DUF403" evidence="1">
    <location>
        <begin position="1"/>
        <end position="310"/>
    </location>
</feature>
<dbReference type="STRING" id="477680.SAMN05421788_101225"/>
<proteinExistence type="predicted"/>
<dbReference type="PANTHER" id="PTHR34595:SF7">
    <property type="entry name" value="SLL1039 PROTEIN"/>
    <property type="match status" value="1"/>
</dbReference>
<evidence type="ECO:0000313" key="3">
    <source>
        <dbReference type="Proteomes" id="UP000186917"/>
    </source>
</evidence>
<dbReference type="KEGG" id="fln:FLA_4816"/>
<dbReference type="PANTHER" id="PTHR34595">
    <property type="entry name" value="BLR5612 PROTEIN"/>
    <property type="match status" value="1"/>
</dbReference>
<protein>
    <submittedName>
        <fullName evidence="2">Uncharacterized conserved protein, Alpha-E superfamily</fullName>
    </submittedName>
</protein>
<dbReference type="InterPro" id="IPR007296">
    <property type="entry name" value="DUF403"/>
</dbReference>
<organism evidence="2 3">
    <name type="scientific">Filimonas lacunae</name>
    <dbReference type="NCBI Taxonomy" id="477680"/>
    <lineage>
        <taxon>Bacteria</taxon>
        <taxon>Pseudomonadati</taxon>
        <taxon>Bacteroidota</taxon>
        <taxon>Chitinophagia</taxon>
        <taxon>Chitinophagales</taxon>
        <taxon>Chitinophagaceae</taxon>
        <taxon>Filimonas</taxon>
    </lineage>
</organism>
<dbReference type="RefSeq" id="WP_076374851.1">
    <property type="nucleotide sequence ID" value="NZ_AP017422.1"/>
</dbReference>
<gene>
    <name evidence="2" type="ORF">SAMN05421788_101225</name>
</gene>
<evidence type="ECO:0000259" key="1">
    <source>
        <dbReference type="Pfam" id="PF04168"/>
    </source>
</evidence>
<dbReference type="AlphaFoldDB" id="A0A173MMS9"/>
<dbReference type="Pfam" id="PF04168">
    <property type="entry name" value="Alpha-E"/>
    <property type="match status" value="1"/>
</dbReference>